<reference evidence="1 2" key="2">
    <citation type="journal article" date="2017" name="Genome Biol.">
        <title>New reference genome sequences of hot pepper reveal the massive evolution of plant disease-resistance genes by retroduplication.</title>
        <authorList>
            <person name="Kim S."/>
            <person name="Park J."/>
            <person name="Yeom S.I."/>
            <person name="Kim Y.M."/>
            <person name="Seo E."/>
            <person name="Kim K.T."/>
            <person name="Kim M.S."/>
            <person name="Lee J.M."/>
            <person name="Cheong K."/>
            <person name="Shin H.S."/>
            <person name="Kim S.B."/>
            <person name="Han K."/>
            <person name="Lee J."/>
            <person name="Park M."/>
            <person name="Lee H.A."/>
            <person name="Lee H.Y."/>
            <person name="Lee Y."/>
            <person name="Oh S."/>
            <person name="Lee J.H."/>
            <person name="Choi E."/>
            <person name="Choi E."/>
            <person name="Lee S.E."/>
            <person name="Jeon J."/>
            <person name="Kim H."/>
            <person name="Choi G."/>
            <person name="Song H."/>
            <person name="Lee J."/>
            <person name="Lee S.C."/>
            <person name="Kwon J.K."/>
            <person name="Lee H.Y."/>
            <person name="Koo N."/>
            <person name="Hong Y."/>
            <person name="Kim R.W."/>
            <person name="Kang W.H."/>
            <person name="Huh J.H."/>
            <person name="Kang B.C."/>
            <person name="Yang T.J."/>
            <person name="Lee Y.H."/>
            <person name="Bennetzen J.L."/>
            <person name="Choi D."/>
        </authorList>
    </citation>
    <scope>NUCLEOTIDE SEQUENCE [LARGE SCALE GENOMIC DNA]</scope>
    <source>
        <strain evidence="2">cv. CM334</strain>
    </source>
</reference>
<proteinExistence type="predicted"/>
<dbReference type="PANTHER" id="PTHR14449:SF2">
    <property type="entry name" value="FANCONI ANEMIA GROUP F PROTEIN"/>
    <property type="match status" value="1"/>
</dbReference>
<dbReference type="GO" id="GO:0006974">
    <property type="term" value="P:DNA damage response"/>
    <property type="evidence" value="ECO:0000318"/>
    <property type="project" value="GO_Central"/>
</dbReference>
<dbReference type="STRING" id="4072.A0A2G2ZWF5"/>
<evidence type="ECO:0000313" key="1">
    <source>
        <dbReference type="EMBL" id="PHT86322.1"/>
    </source>
</evidence>
<keyword evidence="2" id="KW-1185">Reference proteome</keyword>
<organism evidence="1 2">
    <name type="scientific">Capsicum annuum</name>
    <name type="common">Capsicum pepper</name>
    <dbReference type="NCBI Taxonomy" id="4072"/>
    <lineage>
        <taxon>Eukaryota</taxon>
        <taxon>Viridiplantae</taxon>
        <taxon>Streptophyta</taxon>
        <taxon>Embryophyta</taxon>
        <taxon>Tracheophyta</taxon>
        <taxon>Spermatophyta</taxon>
        <taxon>Magnoliopsida</taxon>
        <taxon>eudicotyledons</taxon>
        <taxon>Gunneridae</taxon>
        <taxon>Pentapetalae</taxon>
        <taxon>asterids</taxon>
        <taxon>lamiids</taxon>
        <taxon>Solanales</taxon>
        <taxon>Solanaceae</taxon>
        <taxon>Solanoideae</taxon>
        <taxon>Capsiceae</taxon>
        <taxon>Capsicum</taxon>
    </lineage>
</organism>
<evidence type="ECO:0000313" key="2">
    <source>
        <dbReference type="Proteomes" id="UP000222542"/>
    </source>
</evidence>
<gene>
    <name evidence="1" type="ORF">T459_08428</name>
</gene>
<dbReference type="Pfam" id="PF11107">
    <property type="entry name" value="FANCF"/>
    <property type="match status" value="1"/>
</dbReference>
<dbReference type="OMA" id="HILCRCH"/>
<dbReference type="GO" id="GO:0036297">
    <property type="term" value="P:interstrand cross-link repair"/>
    <property type="evidence" value="ECO:0007669"/>
    <property type="project" value="InterPro"/>
</dbReference>
<reference evidence="1 2" key="1">
    <citation type="journal article" date="2014" name="Nat. Genet.">
        <title>Genome sequence of the hot pepper provides insights into the evolution of pungency in Capsicum species.</title>
        <authorList>
            <person name="Kim S."/>
            <person name="Park M."/>
            <person name="Yeom S.I."/>
            <person name="Kim Y.M."/>
            <person name="Lee J.M."/>
            <person name="Lee H.A."/>
            <person name="Seo E."/>
            <person name="Choi J."/>
            <person name="Cheong K."/>
            <person name="Kim K.T."/>
            <person name="Jung K."/>
            <person name="Lee G.W."/>
            <person name="Oh S.K."/>
            <person name="Bae C."/>
            <person name="Kim S.B."/>
            <person name="Lee H.Y."/>
            <person name="Kim S.Y."/>
            <person name="Kim M.S."/>
            <person name="Kang B.C."/>
            <person name="Jo Y.D."/>
            <person name="Yang H.B."/>
            <person name="Jeong H.J."/>
            <person name="Kang W.H."/>
            <person name="Kwon J.K."/>
            <person name="Shin C."/>
            <person name="Lim J.Y."/>
            <person name="Park J.H."/>
            <person name="Huh J.H."/>
            <person name="Kim J.S."/>
            <person name="Kim B.D."/>
            <person name="Cohen O."/>
            <person name="Paran I."/>
            <person name="Suh M.C."/>
            <person name="Lee S.B."/>
            <person name="Kim Y.K."/>
            <person name="Shin Y."/>
            <person name="Noh S.J."/>
            <person name="Park J."/>
            <person name="Seo Y.S."/>
            <person name="Kwon S.Y."/>
            <person name="Kim H.A."/>
            <person name="Park J.M."/>
            <person name="Kim H.J."/>
            <person name="Choi S.B."/>
            <person name="Bosland P.W."/>
            <person name="Reeves G."/>
            <person name="Jo S.H."/>
            <person name="Lee B.W."/>
            <person name="Cho H.T."/>
            <person name="Choi H.S."/>
            <person name="Lee M.S."/>
            <person name="Yu Y."/>
            <person name="Do Choi Y."/>
            <person name="Park B.S."/>
            <person name="van Deynze A."/>
            <person name="Ashrafi H."/>
            <person name="Hill T."/>
            <person name="Kim W.T."/>
            <person name="Pai H.S."/>
            <person name="Ahn H.K."/>
            <person name="Yeam I."/>
            <person name="Giovannoni J.J."/>
            <person name="Rose J.K."/>
            <person name="Sorensen I."/>
            <person name="Lee S.J."/>
            <person name="Kim R.W."/>
            <person name="Choi I.Y."/>
            <person name="Choi B.S."/>
            <person name="Lim J.S."/>
            <person name="Lee Y.H."/>
            <person name="Choi D."/>
        </authorList>
    </citation>
    <scope>NUCLEOTIDE SEQUENCE [LARGE SCALE GENOMIC DNA]</scope>
    <source>
        <strain evidence="2">cv. CM334</strain>
    </source>
</reference>
<sequence length="376" mass="42299">MGSWSYPDASLEDLVKMVKGFIDMTILASGHQSSGRLAHWDSQNIKNALQLALFLEHVMRDLSSSDDYRDSLEELDAALCGMISNPYFPQGLAHFSSKVLCKVSEFMLEHLISVFPLRDEHLKALLTANVEMDYHMHPKTDSRSLNEIFETLMCPLSLFTAQALERRQQSVSLISSAETGLDILSSGLRDLYVREDDDALTVKQKMKSFLVNAPRTEERRIGSAVWNSWKSRSLSYLLDKRTIRLVSGASLLFSAPKSQWIQVFQRMDISSQLEDSLCEIVAVGVQEEFEGHVEGGYGYGARGNGPRDQGGYGGHDMGLNSIKVARPSFQRGSDLDGYLKRESQCDRIFQANDLPDVKKKTYAIAQFEGYALTWRE</sequence>
<name>A0A2G2ZWF5_CAPAN</name>
<dbReference type="AlphaFoldDB" id="A0A2G2ZWF5"/>
<comment type="caution">
    <text evidence="1">The sequence shown here is derived from an EMBL/GenBank/DDBJ whole genome shotgun (WGS) entry which is preliminary data.</text>
</comment>
<accession>A0A2G2ZWF5</accession>
<dbReference type="PANTHER" id="PTHR14449">
    <property type="entry name" value="FANCONI ANEMIA GROUP F PROTEIN FANCF"/>
    <property type="match status" value="1"/>
</dbReference>
<dbReference type="EMBL" id="AYRZ02000003">
    <property type="protein sequence ID" value="PHT86322.1"/>
    <property type="molecule type" value="Genomic_DNA"/>
</dbReference>
<dbReference type="Proteomes" id="UP000222542">
    <property type="component" value="Unassembled WGS sequence"/>
</dbReference>
<dbReference type="Gramene" id="PHT86322">
    <property type="protein sequence ID" value="PHT86322"/>
    <property type="gene ID" value="T459_08428"/>
</dbReference>
<dbReference type="InterPro" id="IPR035428">
    <property type="entry name" value="FANCF"/>
</dbReference>
<dbReference type="GO" id="GO:0043240">
    <property type="term" value="C:Fanconi anaemia nuclear complex"/>
    <property type="evidence" value="ECO:0000318"/>
    <property type="project" value="GO_Central"/>
</dbReference>
<protein>
    <submittedName>
        <fullName evidence="1">Uncharacterized protein</fullName>
    </submittedName>
</protein>